<sequence>MDIITILRKNTKIYVKNVSFIFFTIVKNVKLPIFTLNYIERKLIEHLLIDFIRRFFWPHLILHNLTL</sequence>
<gene>
    <name evidence="1" type="ORF">BpHYR1_006954</name>
</gene>
<dbReference type="Proteomes" id="UP000276133">
    <property type="component" value="Unassembled WGS sequence"/>
</dbReference>
<evidence type="ECO:0000313" key="1">
    <source>
        <dbReference type="EMBL" id="RNA23904.1"/>
    </source>
</evidence>
<dbReference type="AlphaFoldDB" id="A0A3M7RKA3"/>
<dbReference type="EMBL" id="REGN01003198">
    <property type="protein sequence ID" value="RNA23904.1"/>
    <property type="molecule type" value="Genomic_DNA"/>
</dbReference>
<reference evidence="1 2" key="1">
    <citation type="journal article" date="2018" name="Sci. Rep.">
        <title>Genomic signatures of local adaptation to the degree of environmental predictability in rotifers.</title>
        <authorList>
            <person name="Franch-Gras L."/>
            <person name="Hahn C."/>
            <person name="Garcia-Roger E.M."/>
            <person name="Carmona M.J."/>
            <person name="Serra M."/>
            <person name="Gomez A."/>
        </authorList>
    </citation>
    <scope>NUCLEOTIDE SEQUENCE [LARGE SCALE GENOMIC DNA]</scope>
    <source>
        <strain evidence="1">HYR1</strain>
    </source>
</reference>
<keyword evidence="2" id="KW-1185">Reference proteome</keyword>
<comment type="caution">
    <text evidence="1">The sequence shown here is derived from an EMBL/GenBank/DDBJ whole genome shotgun (WGS) entry which is preliminary data.</text>
</comment>
<accession>A0A3M7RKA3</accession>
<protein>
    <submittedName>
        <fullName evidence="1">Uncharacterized protein</fullName>
    </submittedName>
</protein>
<evidence type="ECO:0000313" key="2">
    <source>
        <dbReference type="Proteomes" id="UP000276133"/>
    </source>
</evidence>
<proteinExistence type="predicted"/>
<name>A0A3M7RKA3_BRAPC</name>
<organism evidence="1 2">
    <name type="scientific">Brachionus plicatilis</name>
    <name type="common">Marine rotifer</name>
    <name type="synonym">Brachionus muelleri</name>
    <dbReference type="NCBI Taxonomy" id="10195"/>
    <lineage>
        <taxon>Eukaryota</taxon>
        <taxon>Metazoa</taxon>
        <taxon>Spiralia</taxon>
        <taxon>Gnathifera</taxon>
        <taxon>Rotifera</taxon>
        <taxon>Eurotatoria</taxon>
        <taxon>Monogononta</taxon>
        <taxon>Pseudotrocha</taxon>
        <taxon>Ploima</taxon>
        <taxon>Brachionidae</taxon>
        <taxon>Brachionus</taxon>
    </lineage>
</organism>